<protein>
    <submittedName>
        <fullName evidence="2">Uncharacterized protein</fullName>
    </submittedName>
</protein>
<organism evidence="2 3">
    <name type="scientific">Bacillus altitudinis</name>
    <dbReference type="NCBI Taxonomy" id="293387"/>
    <lineage>
        <taxon>Bacteria</taxon>
        <taxon>Bacillati</taxon>
        <taxon>Bacillota</taxon>
        <taxon>Bacilli</taxon>
        <taxon>Bacillales</taxon>
        <taxon>Bacillaceae</taxon>
        <taxon>Bacillus</taxon>
    </lineage>
</organism>
<accession>A0A653Q2N4</accession>
<gene>
    <name evidence="2" type="primary">ylaB</name>
    <name evidence="2" type="ORF">BACI348_40564</name>
</gene>
<name>A0A1K1XTQ2_BACAB</name>
<sequence length="87" mass="10691">MTDKEKQAIFQDLYELYQEGELGEEASNWMKTHEKQFQHSVKGNEFAPVHTEDQSDYLELKRMKWFISSLYFFFIVLSIWMTVWFYF</sequence>
<dbReference type="AlphaFoldDB" id="A0A1K1XTQ2"/>
<evidence type="ECO:0000313" key="3">
    <source>
        <dbReference type="Proteomes" id="UP000433089"/>
    </source>
</evidence>
<evidence type="ECO:0000256" key="1">
    <source>
        <dbReference type="SAM" id="Phobius"/>
    </source>
</evidence>
<dbReference type="Proteomes" id="UP000433089">
    <property type="component" value="Unassembled WGS sequence"/>
</dbReference>
<accession>A0A1K1XTQ2</accession>
<feature type="transmembrane region" description="Helical" evidence="1">
    <location>
        <begin position="65"/>
        <end position="86"/>
    </location>
</feature>
<proteinExistence type="predicted"/>
<reference evidence="2 3" key="1">
    <citation type="submission" date="2019-10" db="EMBL/GenBank/DDBJ databases">
        <authorList>
            <person name="Karimi E."/>
        </authorList>
    </citation>
    <scope>NUCLEOTIDE SEQUENCE [LARGE SCALE GENOMIC DNA]</scope>
    <source>
        <strain evidence="2">Bacillus sp. 348</strain>
    </source>
</reference>
<dbReference type="EMBL" id="CABWLH010000009">
    <property type="protein sequence ID" value="VXB36206.1"/>
    <property type="molecule type" value="Genomic_DNA"/>
</dbReference>
<keyword evidence="1" id="KW-1133">Transmembrane helix</keyword>
<dbReference type="RefSeq" id="WP_047946851.1">
    <property type="nucleotide sequence ID" value="NZ_CP043559.1"/>
</dbReference>
<evidence type="ECO:0000313" key="2">
    <source>
        <dbReference type="EMBL" id="VXB36206.1"/>
    </source>
</evidence>
<accession>A0A5C2CA51</accession>
<keyword evidence="1" id="KW-0812">Transmembrane</keyword>
<keyword evidence="1" id="KW-0472">Membrane</keyword>